<feature type="compositionally biased region" description="Polar residues" evidence="4">
    <location>
        <begin position="59"/>
        <end position="70"/>
    </location>
</feature>
<accession>A0AAP0AZ10</accession>
<dbReference type="GO" id="GO:0005516">
    <property type="term" value="F:calmodulin binding"/>
    <property type="evidence" value="ECO:0007669"/>
    <property type="project" value="UniProtKB-KW"/>
</dbReference>
<keyword evidence="1" id="KW-0112">Calmodulin-binding</keyword>
<keyword evidence="7" id="KW-1185">Reference proteome</keyword>
<evidence type="ECO:0000313" key="7">
    <source>
        <dbReference type="Proteomes" id="UP001418222"/>
    </source>
</evidence>
<feature type="compositionally biased region" description="Polar residues" evidence="4">
    <location>
        <begin position="349"/>
        <end position="361"/>
    </location>
</feature>
<evidence type="ECO:0000256" key="3">
    <source>
        <dbReference type="ARBA" id="ARBA00024378"/>
    </source>
</evidence>
<feature type="region of interest" description="Disordered" evidence="4">
    <location>
        <begin position="340"/>
        <end position="493"/>
    </location>
</feature>
<dbReference type="Pfam" id="PF13178">
    <property type="entry name" value="DUF4005"/>
    <property type="match status" value="1"/>
</dbReference>
<dbReference type="PROSITE" id="PS50096">
    <property type="entry name" value="IQ"/>
    <property type="match status" value="1"/>
</dbReference>
<dbReference type="CDD" id="cd23767">
    <property type="entry name" value="IQCD"/>
    <property type="match status" value="1"/>
</dbReference>
<evidence type="ECO:0000259" key="5">
    <source>
        <dbReference type="Pfam" id="PF13178"/>
    </source>
</evidence>
<feature type="compositionally biased region" description="Basic and acidic residues" evidence="4">
    <location>
        <begin position="308"/>
        <end position="319"/>
    </location>
</feature>
<evidence type="ECO:0000256" key="2">
    <source>
        <dbReference type="ARBA" id="ARBA00024341"/>
    </source>
</evidence>
<dbReference type="SMART" id="SM00015">
    <property type="entry name" value="IQ"/>
    <property type="match status" value="1"/>
</dbReference>
<dbReference type="AlphaFoldDB" id="A0AAP0AZ10"/>
<evidence type="ECO:0000313" key="6">
    <source>
        <dbReference type="EMBL" id="KAK8921000.1"/>
    </source>
</evidence>
<feature type="domain" description="DUF4005" evidence="5">
    <location>
        <begin position="407"/>
        <end position="476"/>
    </location>
</feature>
<dbReference type="PANTHER" id="PTHR32295">
    <property type="entry name" value="IQ-DOMAIN 5-RELATED"/>
    <property type="match status" value="1"/>
</dbReference>
<gene>
    <name evidence="6" type="primary">IQD1</name>
    <name evidence="6" type="ORF">KSP39_PZI020791</name>
</gene>
<dbReference type="Proteomes" id="UP001418222">
    <property type="component" value="Unassembled WGS sequence"/>
</dbReference>
<sequence length="493" mass="54590">MGKRGKNWFRAVKKVFSPESREKKEQVWIILFTLLGFPNSHYKKSKNLGLENPKQLDSLSHEISQSSASEVASHLPPASTVPNLEVGKLAEVELEQSKHVYSDANANNAATDAAAASSAATAQVVRLTPSTFFTGKSREEAATIRIQTAFRGYMARRALRALRGLVRLKSLVHGNAVKRQATTTLRCMQTLARVQSQIRSRRIQMIEDNQILQRQLLLKRERELETLRMNEEWDDSIQSKQQIEAGLLSKQEASIRRERALAYAFSHQWKSSSKSAKPTFMDPNNPQWGWSWLERWMAARPWETRSTTADKEVPGDRAPIKSSNGGGEIIKAYALRDAAASATPKKSTRLPSRQSPGTGTPRSHAVPKIAKSASPRHSWAPADDDSRSMISVQSERPRRHSLAGSVIRDDESMASSQAVPSYMAPTRSARAKTRIPSPPADDKIEVAVPEKGSPKSVKKRLSFPSSPAGTVRRHSGPPRVDVSVVSKPEVATQ</sequence>
<dbReference type="PANTHER" id="PTHR32295:SF216">
    <property type="entry name" value="PROTEIN IQ-DOMAIN 3"/>
    <property type="match status" value="1"/>
</dbReference>
<evidence type="ECO:0000256" key="1">
    <source>
        <dbReference type="ARBA" id="ARBA00022860"/>
    </source>
</evidence>
<proteinExistence type="inferred from homology"/>
<comment type="caution">
    <text evidence="6">The sequence shown here is derived from an EMBL/GenBank/DDBJ whole genome shotgun (WGS) entry which is preliminary data.</text>
</comment>
<dbReference type="InterPro" id="IPR000048">
    <property type="entry name" value="IQ_motif_EF-hand-BS"/>
</dbReference>
<name>A0AAP0AZ10_9ASPA</name>
<protein>
    <submittedName>
        <fullName evidence="6">Protein IQ-DOMAIN 1</fullName>
    </submittedName>
</protein>
<feature type="region of interest" description="Disordered" evidence="4">
    <location>
        <begin position="304"/>
        <end position="325"/>
    </location>
</feature>
<reference evidence="6 7" key="1">
    <citation type="journal article" date="2022" name="Nat. Plants">
        <title>Genomes of leafy and leafless Platanthera orchids illuminate the evolution of mycoheterotrophy.</title>
        <authorList>
            <person name="Li M.H."/>
            <person name="Liu K.W."/>
            <person name="Li Z."/>
            <person name="Lu H.C."/>
            <person name="Ye Q.L."/>
            <person name="Zhang D."/>
            <person name="Wang J.Y."/>
            <person name="Li Y.F."/>
            <person name="Zhong Z.M."/>
            <person name="Liu X."/>
            <person name="Yu X."/>
            <person name="Liu D.K."/>
            <person name="Tu X.D."/>
            <person name="Liu B."/>
            <person name="Hao Y."/>
            <person name="Liao X.Y."/>
            <person name="Jiang Y.T."/>
            <person name="Sun W.H."/>
            <person name="Chen J."/>
            <person name="Chen Y.Q."/>
            <person name="Ai Y."/>
            <person name="Zhai J.W."/>
            <person name="Wu S.S."/>
            <person name="Zhou Z."/>
            <person name="Hsiao Y.Y."/>
            <person name="Wu W.L."/>
            <person name="Chen Y.Y."/>
            <person name="Lin Y.F."/>
            <person name="Hsu J.L."/>
            <person name="Li C.Y."/>
            <person name="Wang Z.W."/>
            <person name="Zhao X."/>
            <person name="Zhong W.Y."/>
            <person name="Ma X.K."/>
            <person name="Ma L."/>
            <person name="Huang J."/>
            <person name="Chen G.Z."/>
            <person name="Huang M.Z."/>
            <person name="Huang L."/>
            <person name="Peng D.H."/>
            <person name="Luo Y.B."/>
            <person name="Zou S.Q."/>
            <person name="Chen S.P."/>
            <person name="Lan S."/>
            <person name="Tsai W.C."/>
            <person name="Van de Peer Y."/>
            <person name="Liu Z.J."/>
        </authorList>
    </citation>
    <scope>NUCLEOTIDE SEQUENCE [LARGE SCALE GENOMIC DNA]</scope>
    <source>
        <strain evidence="6">Lor287</strain>
    </source>
</reference>
<feature type="region of interest" description="Disordered" evidence="4">
    <location>
        <begin position="59"/>
        <end position="79"/>
    </location>
</feature>
<organism evidence="6 7">
    <name type="scientific">Platanthera zijinensis</name>
    <dbReference type="NCBI Taxonomy" id="2320716"/>
    <lineage>
        <taxon>Eukaryota</taxon>
        <taxon>Viridiplantae</taxon>
        <taxon>Streptophyta</taxon>
        <taxon>Embryophyta</taxon>
        <taxon>Tracheophyta</taxon>
        <taxon>Spermatophyta</taxon>
        <taxon>Magnoliopsida</taxon>
        <taxon>Liliopsida</taxon>
        <taxon>Asparagales</taxon>
        <taxon>Orchidaceae</taxon>
        <taxon>Orchidoideae</taxon>
        <taxon>Orchideae</taxon>
        <taxon>Orchidinae</taxon>
        <taxon>Platanthera</taxon>
    </lineage>
</organism>
<dbReference type="Pfam" id="PF00612">
    <property type="entry name" value="IQ"/>
    <property type="match status" value="1"/>
</dbReference>
<comment type="similarity">
    <text evidence="2">Belongs to the IQD family.</text>
</comment>
<evidence type="ECO:0000256" key="4">
    <source>
        <dbReference type="SAM" id="MobiDB-lite"/>
    </source>
</evidence>
<comment type="subunit">
    <text evidence="3">Binds to multiple calmodulin (CaM) in the presence of Ca(2+) and CaM-like proteins.</text>
</comment>
<dbReference type="InterPro" id="IPR025064">
    <property type="entry name" value="DUF4005"/>
</dbReference>
<dbReference type="EMBL" id="JBBWWQ010000018">
    <property type="protein sequence ID" value="KAK8921000.1"/>
    <property type="molecule type" value="Genomic_DNA"/>
</dbReference>